<dbReference type="InterPro" id="IPR035929">
    <property type="entry name" value="CoaB-like_sf"/>
</dbReference>
<feature type="domain" description="DNA/pantothenate metabolism flavoprotein C-terminal" evidence="1">
    <location>
        <begin position="1"/>
        <end position="92"/>
    </location>
</feature>
<gene>
    <name evidence="2" type="ORF">R2363_32240</name>
</gene>
<dbReference type="EMBL" id="JAWJZF010000506">
    <property type="protein sequence ID" value="MDX2296830.1"/>
    <property type="molecule type" value="Genomic_DNA"/>
</dbReference>
<reference evidence="2 3" key="1">
    <citation type="submission" date="2023-10" db="EMBL/GenBank/DDBJ databases">
        <authorList>
            <person name="Wang X.X."/>
        </authorList>
    </citation>
    <scope>NUCLEOTIDE SEQUENCE [LARGE SCALE GENOMIC DNA]</scope>
    <source>
        <strain evidence="2 3">NBRC 12816</strain>
    </source>
</reference>
<dbReference type="Pfam" id="PF04127">
    <property type="entry name" value="DFP"/>
    <property type="match status" value="1"/>
</dbReference>
<comment type="caution">
    <text evidence="2">The sequence shown here is derived from an EMBL/GenBank/DDBJ whole genome shotgun (WGS) entry which is preliminary data.</text>
</comment>
<evidence type="ECO:0000313" key="2">
    <source>
        <dbReference type="EMBL" id="MDX2296830.1"/>
    </source>
</evidence>
<protein>
    <submittedName>
        <fullName evidence="2">Phosphopantothenoylcysteine decarboxylase</fullName>
    </submittedName>
</protein>
<dbReference type="SUPFAM" id="SSF102645">
    <property type="entry name" value="CoaB-like"/>
    <property type="match status" value="1"/>
</dbReference>
<dbReference type="InterPro" id="IPR007085">
    <property type="entry name" value="DNA/pantothenate-metab_flavo_C"/>
</dbReference>
<dbReference type="RefSeq" id="WP_319012994.1">
    <property type="nucleotide sequence ID" value="NZ_JAWJZF010000506.1"/>
</dbReference>
<sequence>TTDILAEAGKQKKANQLIVGFALETENELANAADKLYRKNADAIVLNSLRVQGAGFRNNTNQITIINKKGEKLESELASKKDIANQIVSYVITQLHES</sequence>
<proteinExistence type="predicted"/>
<feature type="non-terminal residue" evidence="2">
    <location>
        <position position="1"/>
    </location>
</feature>
<organism evidence="2 3">
    <name type="scientific">Streptomyces roseolus</name>
    <dbReference type="NCBI Taxonomy" id="67358"/>
    <lineage>
        <taxon>Bacteria</taxon>
        <taxon>Bacillati</taxon>
        <taxon>Actinomycetota</taxon>
        <taxon>Actinomycetes</taxon>
        <taxon>Kitasatosporales</taxon>
        <taxon>Streptomycetaceae</taxon>
        <taxon>Streptomyces</taxon>
    </lineage>
</organism>
<dbReference type="Gene3D" id="3.40.50.10300">
    <property type="entry name" value="CoaB-like"/>
    <property type="match status" value="1"/>
</dbReference>
<dbReference type="Proteomes" id="UP001278571">
    <property type="component" value="Unassembled WGS sequence"/>
</dbReference>
<evidence type="ECO:0000259" key="1">
    <source>
        <dbReference type="Pfam" id="PF04127"/>
    </source>
</evidence>
<evidence type="ECO:0000313" key="3">
    <source>
        <dbReference type="Proteomes" id="UP001278571"/>
    </source>
</evidence>
<name>A0ABU4KHR9_9ACTN</name>
<accession>A0ABU4KHR9</accession>
<keyword evidence="3" id="KW-1185">Reference proteome</keyword>